<evidence type="ECO:0000256" key="1">
    <source>
        <dbReference type="SAM" id="MobiDB-lite"/>
    </source>
</evidence>
<gene>
    <name evidence="2" type="ORF">NDU88_001352</name>
</gene>
<evidence type="ECO:0000313" key="3">
    <source>
        <dbReference type="Proteomes" id="UP001066276"/>
    </source>
</evidence>
<proteinExistence type="predicted"/>
<name>A0AAV7P582_PLEWA</name>
<feature type="region of interest" description="Disordered" evidence="1">
    <location>
        <begin position="13"/>
        <end position="35"/>
    </location>
</feature>
<dbReference type="Proteomes" id="UP001066276">
    <property type="component" value="Chromosome 7"/>
</dbReference>
<sequence length="150" mass="16631">MLRFYPHLQRFERENTSSPGPVEPSRGRRGAPLCPGPLPGWRRPLGLGAAFLSDSRAGTATRPALRSTAFLNVALGDVRAAQETGPRALESAFPGYCIRRPRCRLLPTIRRGDCCVLVPTTTPTPLSWMGSSYNREHWGPLLRHWWGRGA</sequence>
<evidence type="ECO:0000313" key="2">
    <source>
        <dbReference type="EMBL" id="KAJ1122879.1"/>
    </source>
</evidence>
<reference evidence="2" key="1">
    <citation type="journal article" date="2022" name="bioRxiv">
        <title>Sequencing and chromosome-scale assembly of the giantPleurodeles waltlgenome.</title>
        <authorList>
            <person name="Brown T."/>
            <person name="Elewa A."/>
            <person name="Iarovenko S."/>
            <person name="Subramanian E."/>
            <person name="Araus A.J."/>
            <person name="Petzold A."/>
            <person name="Susuki M."/>
            <person name="Suzuki K.-i.T."/>
            <person name="Hayashi T."/>
            <person name="Toyoda A."/>
            <person name="Oliveira C."/>
            <person name="Osipova E."/>
            <person name="Leigh N.D."/>
            <person name="Simon A."/>
            <person name="Yun M.H."/>
        </authorList>
    </citation>
    <scope>NUCLEOTIDE SEQUENCE</scope>
    <source>
        <strain evidence="2">20211129_DDA</strain>
        <tissue evidence="2">Liver</tissue>
    </source>
</reference>
<protein>
    <submittedName>
        <fullName evidence="2">Uncharacterized protein</fullName>
    </submittedName>
</protein>
<dbReference type="AlphaFoldDB" id="A0AAV7P582"/>
<keyword evidence="3" id="KW-1185">Reference proteome</keyword>
<organism evidence="2 3">
    <name type="scientific">Pleurodeles waltl</name>
    <name type="common">Iberian ribbed newt</name>
    <dbReference type="NCBI Taxonomy" id="8319"/>
    <lineage>
        <taxon>Eukaryota</taxon>
        <taxon>Metazoa</taxon>
        <taxon>Chordata</taxon>
        <taxon>Craniata</taxon>
        <taxon>Vertebrata</taxon>
        <taxon>Euteleostomi</taxon>
        <taxon>Amphibia</taxon>
        <taxon>Batrachia</taxon>
        <taxon>Caudata</taxon>
        <taxon>Salamandroidea</taxon>
        <taxon>Salamandridae</taxon>
        <taxon>Pleurodelinae</taxon>
        <taxon>Pleurodeles</taxon>
    </lineage>
</organism>
<accession>A0AAV7P582</accession>
<comment type="caution">
    <text evidence="2">The sequence shown here is derived from an EMBL/GenBank/DDBJ whole genome shotgun (WGS) entry which is preliminary data.</text>
</comment>
<dbReference type="EMBL" id="JANPWB010000011">
    <property type="protein sequence ID" value="KAJ1122879.1"/>
    <property type="molecule type" value="Genomic_DNA"/>
</dbReference>